<evidence type="ECO:0000313" key="5">
    <source>
        <dbReference type="Proteomes" id="UP000011715"/>
    </source>
</evidence>
<dbReference type="EMBL" id="ADBL01000529">
    <property type="status" value="NOT_ANNOTATED_CDS"/>
    <property type="molecule type" value="Genomic_DNA"/>
</dbReference>
<evidence type="ECO:0000256" key="1">
    <source>
        <dbReference type="SAM" id="MobiDB-lite"/>
    </source>
</evidence>
<keyword evidence="2" id="KW-0472">Membrane</keyword>
<evidence type="ECO:0000256" key="2">
    <source>
        <dbReference type="SAM" id="Phobius"/>
    </source>
</evidence>
<feature type="transmembrane region" description="Helical" evidence="2">
    <location>
        <begin position="6"/>
        <end position="30"/>
    </location>
</feature>
<dbReference type="EnsemblFungi" id="MAPG_02075T0">
    <property type="protein sequence ID" value="MAPG_02075T0"/>
    <property type="gene ID" value="MAPG_02075"/>
</dbReference>
<name>A0A0C4DQD6_MAGP6</name>
<organism evidence="4 5">
    <name type="scientific">Magnaporthiopsis poae (strain ATCC 64411 / 73-15)</name>
    <name type="common">Kentucky bluegrass fungus</name>
    <name type="synonym">Magnaporthe poae</name>
    <dbReference type="NCBI Taxonomy" id="644358"/>
    <lineage>
        <taxon>Eukaryota</taxon>
        <taxon>Fungi</taxon>
        <taxon>Dikarya</taxon>
        <taxon>Ascomycota</taxon>
        <taxon>Pezizomycotina</taxon>
        <taxon>Sordariomycetes</taxon>
        <taxon>Sordariomycetidae</taxon>
        <taxon>Magnaporthales</taxon>
        <taxon>Magnaporthaceae</taxon>
        <taxon>Magnaporthiopsis</taxon>
    </lineage>
</organism>
<reference evidence="4" key="5">
    <citation type="submission" date="2015-06" db="UniProtKB">
        <authorList>
            <consortium name="EnsemblFungi"/>
        </authorList>
    </citation>
    <scope>IDENTIFICATION</scope>
    <source>
        <strain evidence="4">ATCC 64411</strain>
    </source>
</reference>
<sequence length="496" mass="56866">MALSEAAAVGVALGSTIALGLIILIVRAIVARHHRRVQQQHDLVAEKMLKTIHFEDTEQDREAREMFDRWMSELTIDPSAKIQRLRDEFRDAVDIYIRDHLELWRYCTYTKDPIDLAPFIAAAGDVGDWELLNDRSNKYRLSEVLCQLICRVLGERIRPDGDPKTTLLPPDLLSLYQRYAKIPSCELRGNASTTKYSDHIPIMMRHYWRSLAGNFAAAQVLRRKDGELSPPYLADDDPRFANIAATEELLQTLLAPFDYRHWPGEDLSRRNHKGTRSVEGHEQFLSMMFHLFDLGLAMFSSPRPMNIFWPDNRQGHEQLQCFGISCTNIVPGSYHHWSHRDVVHSRVFLRPYDSVYQKWRDEEVMSGMPSSVQESYAEFQRLRGNHWPSRILAAQAKARNKARKRTLAAQAHASRADNEQVEAARAEAERVEAERAPKPVDWELFERNERVEAMREEGRRTAPERVGAMDAEAKPEGAEAESAEAERAEAEGARAV</sequence>
<evidence type="ECO:0000313" key="3">
    <source>
        <dbReference type="EMBL" id="KLU83008.1"/>
    </source>
</evidence>
<reference evidence="4" key="4">
    <citation type="journal article" date="2015" name="G3 (Bethesda)">
        <title>Genome sequences of three phytopathogenic species of the Magnaporthaceae family of fungi.</title>
        <authorList>
            <person name="Okagaki L.H."/>
            <person name="Nunes C.C."/>
            <person name="Sailsbery J."/>
            <person name="Clay B."/>
            <person name="Brown D."/>
            <person name="John T."/>
            <person name="Oh Y."/>
            <person name="Young N."/>
            <person name="Fitzgerald M."/>
            <person name="Haas B.J."/>
            <person name="Zeng Q."/>
            <person name="Young S."/>
            <person name="Adiconis X."/>
            <person name="Fan L."/>
            <person name="Levin J.Z."/>
            <person name="Mitchell T.K."/>
            <person name="Okubara P.A."/>
            <person name="Farman M.L."/>
            <person name="Kohn L.M."/>
            <person name="Birren B."/>
            <person name="Ma L.-J."/>
            <person name="Dean R.A."/>
        </authorList>
    </citation>
    <scope>NUCLEOTIDE SEQUENCE</scope>
    <source>
        <strain evidence="4">ATCC 64411 / 73-15</strain>
    </source>
</reference>
<dbReference type="eggNOG" id="ENOG502REVM">
    <property type="taxonomic scope" value="Eukaryota"/>
</dbReference>
<feature type="region of interest" description="Disordered" evidence="1">
    <location>
        <begin position="409"/>
        <end position="434"/>
    </location>
</feature>
<feature type="compositionally biased region" description="Basic and acidic residues" evidence="1">
    <location>
        <begin position="452"/>
        <end position="463"/>
    </location>
</feature>
<dbReference type="OrthoDB" id="10654897at2759"/>
<reference evidence="3" key="2">
    <citation type="submission" date="2010-05" db="EMBL/GenBank/DDBJ databases">
        <title>The Genome Sequence of Magnaporthe poae strain ATCC 64411.</title>
        <authorList>
            <consortium name="The Broad Institute Genome Sequencing Platform"/>
            <consortium name="Broad Institute Genome Sequencing Center for Infectious Disease"/>
            <person name="Ma L.-J."/>
            <person name="Dead R."/>
            <person name="Young S."/>
            <person name="Zeng Q."/>
            <person name="Koehrsen M."/>
            <person name="Alvarado L."/>
            <person name="Berlin A."/>
            <person name="Chapman S.B."/>
            <person name="Chen Z."/>
            <person name="Freedman E."/>
            <person name="Gellesch M."/>
            <person name="Goldberg J."/>
            <person name="Griggs A."/>
            <person name="Gujja S."/>
            <person name="Heilman E.R."/>
            <person name="Heiman D."/>
            <person name="Hepburn T."/>
            <person name="Howarth C."/>
            <person name="Jen D."/>
            <person name="Larson L."/>
            <person name="Mehta T."/>
            <person name="Neiman D."/>
            <person name="Pearson M."/>
            <person name="Roberts A."/>
            <person name="Saif S."/>
            <person name="Shea T."/>
            <person name="Shenoy N."/>
            <person name="Sisk P."/>
            <person name="Stolte C."/>
            <person name="Sykes S."/>
            <person name="Walk T."/>
            <person name="White J."/>
            <person name="Yandava C."/>
            <person name="Haas B."/>
            <person name="Nusbaum C."/>
            <person name="Birren B."/>
        </authorList>
    </citation>
    <scope>NUCLEOTIDE SEQUENCE</scope>
    <source>
        <strain evidence="3">ATCC 64411</strain>
    </source>
</reference>
<keyword evidence="5" id="KW-1185">Reference proteome</keyword>
<feature type="region of interest" description="Disordered" evidence="1">
    <location>
        <begin position="452"/>
        <end position="496"/>
    </location>
</feature>
<protein>
    <submittedName>
        <fullName evidence="3 4">Uncharacterized protein</fullName>
    </submittedName>
</protein>
<keyword evidence="2" id="KW-1133">Transmembrane helix</keyword>
<evidence type="ECO:0000313" key="4">
    <source>
        <dbReference type="EnsemblFungi" id="MAPG_02075T0"/>
    </source>
</evidence>
<reference evidence="5" key="1">
    <citation type="submission" date="2010-05" db="EMBL/GenBank/DDBJ databases">
        <title>The genome sequence of Magnaporthe poae strain ATCC 64411.</title>
        <authorList>
            <person name="Ma L.-J."/>
            <person name="Dead R."/>
            <person name="Young S."/>
            <person name="Zeng Q."/>
            <person name="Koehrsen M."/>
            <person name="Alvarado L."/>
            <person name="Berlin A."/>
            <person name="Chapman S.B."/>
            <person name="Chen Z."/>
            <person name="Freedman E."/>
            <person name="Gellesch M."/>
            <person name="Goldberg J."/>
            <person name="Griggs A."/>
            <person name="Gujja S."/>
            <person name="Heilman E.R."/>
            <person name="Heiman D."/>
            <person name="Hepburn T."/>
            <person name="Howarth C."/>
            <person name="Jen D."/>
            <person name="Larson L."/>
            <person name="Mehta T."/>
            <person name="Neiman D."/>
            <person name="Pearson M."/>
            <person name="Roberts A."/>
            <person name="Saif S."/>
            <person name="Shea T."/>
            <person name="Shenoy N."/>
            <person name="Sisk P."/>
            <person name="Stolte C."/>
            <person name="Sykes S."/>
            <person name="Walk T."/>
            <person name="White J."/>
            <person name="Yandava C."/>
            <person name="Haas B."/>
            <person name="Nusbaum C."/>
            <person name="Birren B."/>
        </authorList>
    </citation>
    <scope>NUCLEOTIDE SEQUENCE [LARGE SCALE GENOMIC DNA]</scope>
    <source>
        <strain evidence="5">ATCC 64411 / 73-15</strain>
    </source>
</reference>
<dbReference type="AlphaFoldDB" id="A0A0C4DQD6"/>
<feature type="compositionally biased region" description="Basic and acidic residues" evidence="1">
    <location>
        <begin position="414"/>
        <end position="434"/>
    </location>
</feature>
<feature type="compositionally biased region" description="Basic and acidic residues" evidence="1">
    <location>
        <begin position="484"/>
        <end position="496"/>
    </location>
</feature>
<proteinExistence type="predicted"/>
<keyword evidence="2" id="KW-0812">Transmembrane</keyword>
<dbReference type="EMBL" id="GL876967">
    <property type="protein sequence ID" value="KLU83008.1"/>
    <property type="molecule type" value="Genomic_DNA"/>
</dbReference>
<gene>
    <name evidence="3" type="ORF">MAPG_02075</name>
</gene>
<dbReference type="VEuPathDB" id="FungiDB:MAPG_02075"/>
<accession>A0A0C4DQD6</accession>
<dbReference type="Proteomes" id="UP000011715">
    <property type="component" value="Unassembled WGS sequence"/>
</dbReference>
<reference evidence="3" key="3">
    <citation type="submission" date="2011-03" db="EMBL/GenBank/DDBJ databases">
        <title>Annotation of Magnaporthe poae ATCC 64411.</title>
        <authorList>
            <person name="Ma L.-J."/>
            <person name="Dead R."/>
            <person name="Young S.K."/>
            <person name="Zeng Q."/>
            <person name="Gargeya S."/>
            <person name="Fitzgerald M."/>
            <person name="Haas B."/>
            <person name="Abouelleil A."/>
            <person name="Alvarado L."/>
            <person name="Arachchi H.M."/>
            <person name="Berlin A."/>
            <person name="Brown A."/>
            <person name="Chapman S.B."/>
            <person name="Chen Z."/>
            <person name="Dunbar C."/>
            <person name="Freedman E."/>
            <person name="Gearin G."/>
            <person name="Gellesch M."/>
            <person name="Goldberg J."/>
            <person name="Griggs A."/>
            <person name="Gujja S."/>
            <person name="Heiman D."/>
            <person name="Howarth C."/>
            <person name="Larson L."/>
            <person name="Lui A."/>
            <person name="MacDonald P.J.P."/>
            <person name="Mehta T."/>
            <person name="Montmayeur A."/>
            <person name="Murphy C."/>
            <person name="Neiman D."/>
            <person name="Pearson M."/>
            <person name="Priest M."/>
            <person name="Roberts A."/>
            <person name="Saif S."/>
            <person name="Shea T."/>
            <person name="Shenoy N."/>
            <person name="Sisk P."/>
            <person name="Stolte C."/>
            <person name="Sykes S."/>
            <person name="Yandava C."/>
            <person name="Wortman J."/>
            <person name="Nusbaum C."/>
            <person name="Birren B."/>
        </authorList>
    </citation>
    <scope>NUCLEOTIDE SEQUENCE</scope>
    <source>
        <strain evidence="3">ATCC 64411</strain>
    </source>
</reference>